<evidence type="ECO:0000313" key="9">
    <source>
        <dbReference type="Proteomes" id="UP001652338"/>
    </source>
</evidence>
<dbReference type="InterPro" id="IPR027417">
    <property type="entry name" value="P-loop_NTPase"/>
</dbReference>
<gene>
    <name evidence="8" type="ORF">OCV47_09155</name>
</gene>
<feature type="transmembrane region" description="Helical" evidence="7">
    <location>
        <begin position="12"/>
        <end position="31"/>
    </location>
</feature>
<evidence type="ECO:0000256" key="7">
    <source>
        <dbReference type="SAM" id="Phobius"/>
    </source>
</evidence>
<evidence type="ECO:0000256" key="4">
    <source>
        <dbReference type="ARBA" id="ARBA00022692"/>
    </source>
</evidence>
<dbReference type="PANTHER" id="PTHR37937:SF1">
    <property type="entry name" value="CONJUGATIVE TRANSFER: DNA TRANSPORT"/>
    <property type="match status" value="1"/>
</dbReference>
<dbReference type="PANTHER" id="PTHR37937">
    <property type="entry name" value="CONJUGATIVE TRANSFER: DNA TRANSPORT"/>
    <property type="match status" value="1"/>
</dbReference>
<dbReference type="SUPFAM" id="SSF52540">
    <property type="entry name" value="P-loop containing nucleoside triphosphate hydrolases"/>
    <property type="match status" value="1"/>
</dbReference>
<comment type="subcellular location">
    <subcellularLocation>
        <location evidence="1">Cell membrane</location>
        <topology evidence="1">Multi-pass membrane protein</topology>
    </subcellularLocation>
</comment>
<evidence type="ECO:0000256" key="2">
    <source>
        <dbReference type="ARBA" id="ARBA00008806"/>
    </source>
</evidence>
<organism evidence="8 9">
    <name type="scientific">Muricoprocola aceti</name>
    <dbReference type="NCBI Taxonomy" id="2981772"/>
    <lineage>
        <taxon>Bacteria</taxon>
        <taxon>Bacillati</taxon>
        <taxon>Bacillota</taxon>
        <taxon>Clostridia</taxon>
        <taxon>Lachnospirales</taxon>
        <taxon>Lachnospiraceae</taxon>
        <taxon>Muricoprocola</taxon>
    </lineage>
</organism>
<evidence type="ECO:0000256" key="3">
    <source>
        <dbReference type="ARBA" id="ARBA00022475"/>
    </source>
</evidence>
<comment type="caution">
    <text evidence="8">The sequence shown here is derived from an EMBL/GenBank/DDBJ whole genome shotgun (WGS) entry which is preliminary data.</text>
</comment>
<evidence type="ECO:0000256" key="1">
    <source>
        <dbReference type="ARBA" id="ARBA00004651"/>
    </source>
</evidence>
<reference evidence="8 9" key="1">
    <citation type="journal article" date="2021" name="ISME Commun">
        <title>Automated analysis of genomic sequences facilitates high-throughput and comprehensive description of bacteria.</title>
        <authorList>
            <person name="Hitch T.C.A."/>
        </authorList>
    </citation>
    <scope>NUCLEOTIDE SEQUENCE [LARGE SCALE GENOMIC DNA]</scope>
    <source>
        <strain evidence="8 9">Sanger_29</strain>
    </source>
</reference>
<dbReference type="InterPro" id="IPR051539">
    <property type="entry name" value="T4SS-coupling_protein"/>
</dbReference>
<sequence>MDNRNNQKKNAGLYVILLLFLIYVGLAVGRVDFHQVTIENFEDTMILALTDPWRAPLITKNSVLLTVFLSFLWGLFFLYKMADTRIFMPGREFGTSRLLTAKELNRYTCNFQQPEKNKILSQTARLQYDMQNVNANSVIIGGSGSGKSFYEVKPNLYQCGTSFVVTDPKGELLRDCGGYLEQHGYEVRVLDLIDFDGSDRYNPFRYIHSDEDIIKLITNMMANTTPKESSPSDPFWEHAESMLHQALMSYVWYEFPKMGREANMPGFMEMLNMAKVPAKEGEKSDLDRLMEQLPLDHPARVTYEKVRGGAQDTIRSIFISAHARLAFLQNPKVLRILETDDMDFASFGEGVFENPERKVALFLKIPDNDKSYNFICGMLYTQMFQELELIADKKHKGKLPVHVAFWLDEFANIALPKNFINVLATMRSRNMSANIIIQNIAQIKSMFKDDWESLTGNCDTLVYLGGNEQGTHEYISKLLGKYTIDKKSHGETKGSHGSSSNNYDVLGREILMPDEVRKMDNRRCLIFIKGYDAVMDDKYHTWESKAYLESEQLGPYMSKAEKESLLREGQKRFYLDGGGVTLVKSYVRQIEKYHCVYEESKVFQELEKVRAGNAYLLSHVCYNQTGKLEHLMSVALSVEAKTVKAADGILHAHTIVGAFSKADMQKDWTEENAVFHEMSPKEAAAFFCPENRSLVFGFKKKAKKEQTKKEDGKPEADQ</sequence>
<keyword evidence="5 7" id="KW-1133">Transmembrane helix</keyword>
<keyword evidence="4 7" id="KW-0812">Transmembrane</keyword>
<dbReference type="EMBL" id="JAOQKE010000010">
    <property type="protein sequence ID" value="MCU6725514.1"/>
    <property type="molecule type" value="Genomic_DNA"/>
</dbReference>
<evidence type="ECO:0000313" key="8">
    <source>
        <dbReference type="EMBL" id="MCU6725514.1"/>
    </source>
</evidence>
<proteinExistence type="inferred from homology"/>
<dbReference type="InterPro" id="IPR003688">
    <property type="entry name" value="TraG/VirD4"/>
</dbReference>
<dbReference type="NCBIfam" id="NF045973">
    <property type="entry name" value="conju_CD1115"/>
    <property type="match status" value="1"/>
</dbReference>
<keyword evidence="6 7" id="KW-0472">Membrane</keyword>
<dbReference type="Gene3D" id="3.40.50.300">
    <property type="entry name" value="P-loop containing nucleotide triphosphate hydrolases"/>
    <property type="match status" value="2"/>
</dbReference>
<dbReference type="RefSeq" id="WP_262654777.1">
    <property type="nucleotide sequence ID" value="NZ_JAOQKE010000010.1"/>
</dbReference>
<keyword evidence="9" id="KW-1185">Reference proteome</keyword>
<dbReference type="Proteomes" id="UP001652338">
    <property type="component" value="Unassembled WGS sequence"/>
</dbReference>
<evidence type="ECO:0000256" key="5">
    <source>
        <dbReference type="ARBA" id="ARBA00022989"/>
    </source>
</evidence>
<dbReference type="CDD" id="cd01127">
    <property type="entry name" value="TrwB_TraG_TraD_VirD4"/>
    <property type="match status" value="1"/>
</dbReference>
<name>A0ABT2SLX9_9FIRM</name>
<comment type="similarity">
    <text evidence="2">Belongs to the VirD4/TraG family.</text>
</comment>
<protein>
    <submittedName>
        <fullName evidence="8">Type IV secretory system conjugative DNA transfer family protein</fullName>
    </submittedName>
</protein>
<dbReference type="Pfam" id="PF02534">
    <property type="entry name" value="T4SS-DNA_transf"/>
    <property type="match status" value="1"/>
</dbReference>
<accession>A0ABT2SLX9</accession>
<feature type="transmembrane region" description="Helical" evidence="7">
    <location>
        <begin position="62"/>
        <end position="79"/>
    </location>
</feature>
<keyword evidence="3" id="KW-1003">Cell membrane</keyword>
<evidence type="ECO:0000256" key="6">
    <source>
        <dbReference type="ARBA" id="ARBA00023136"/>
    </source>
</evidence>